<name>A0A7R8DBN8_LEPSM</name>
<comment type="similarity">
    <text evidence="3">Belongs to the acetyltransferase family. NAA40 subfamily.</text>
</comment>
<dbReference type="PANTHER" id="PTHR20531:SF1">
    <property type="entry name" value="N-ALPHA-ACETYLTRANSFERASE 40"/>
    <property type="match status" value="1"/>
</dbReference>
<dbReference type="OrthoDB" id="424551at2759"/>
<comment type="catalytic activity">
    <reaction evidence="11">
        <text>N-terminal L-seryl-[histone H4] + acetyl-CoA = N-terminal N(alpha)-acetyl-L-seryl-[histone H4] + CoA + H(+)</text>
        <dbReference type="Rhea" id="RHEA:50596"/>
        <dbReference type="Rhea" id="RHEA-COMP:12740"/>
        <dbReference type="Rhea" id="RHEA-COMP:12743"/>
        <dbReference type="ChEBI" id="CHEBI:15378"/>
        <dbReference type="ChEBI" id="CHEBI:57287"/>
        <dbReference type="ChEBI" id="CHEBI:57288"/>
        <dbReference type="ChEBI" id="CHEBI:64738"/>
        <dbReference type="ChEBI" id="CHEBI:83690"/>
        <dbReference type="EC" id="2.3.1.257"/>
    </reaction>
</comment>
<sequence length="191" mass="22845">MARINIPVFLTILWISTCHLTRAKHLSHVSSLRSTISFKDCQNFKKKDLMKRNMKSQYESTSWGWNTKSKEKEMFEQSAWYLIVRESVSNLPVAFSHFRFDIDFHYEVLYVYEIQVEEDYRGKSIGKFIMETLERLCIQSKMEKIILTVFKQNQGARRFFREVMEFKLDESSPADTSEEHFDYEILSKKYG</sequence>
<evidence type="ECO:0000256" key="4">
    <source>
        <dbReference type="ARBA" id="ARBA00012950"/>
    </source>
</evidence>
<dbReference type="GO" id="GO:1990189">
    <property type="term" value="F:protein N-terminal-serine acetyltransferase activity"/>
    <property type="evidence" value="ECO:0007669"/>
    <property type="project" value="UniProtKB-EC"/>
</dbReference>
<dbReference type="InterPro" id="IPR039949">
    <property type="entry name" value="NAA40"/>
</dbReference>
<evidence type="ECO:0000256" key="3">
    <source>
        <dbReference type="ARBA" id="ARBA00008870"/>
    </source>
</evidence>
<dbReference type="EMBL" id="HG994588">
    <property type="protein sequence ID" value="CAF3036581.1"/>
    <property type="molecule type" value="Genomic_DNA"/>
</dbReference>
<evidence type="ECO:0000256" key="9">
    <source>
        <dbReference type="ARBA" id="ARBA00023315"/>
    </source>
</evidence>
<evidence type="ECO:0000256" key="6">
    <source>
        <dbReference type="ARBA" id="ARBA00022490"/>
    </source>
</evidence>
<evidence type="ECO:0000256" key="10">
    <source>
        <dbReference type="ARBA" id="ARBA00047821"/>
    </source>
</evidence>
<dbReference type="PANTHER" id="PTHR20531">
    <property type="entry name" value="N-ALPHA-ACETYLTRANSFERASE 40"/>
    <property type="match status" value="1"/>
</dbReference>
<gene>
    <name evidence="12" type="ORF">LSAA_14817</name>
</gene>
<evidence type="ECO:0000256" key="1">
    <source>
        <dbReference type="ARBA" id="ARBA00004123"/>
    </source>
</evidence>
<dbReference type="Proteomes" id="UP000675881">
    <property type="component" value="Chromosome 9"/>
</dbReference>
<dbReference type="GO" id="GO:0005737">
    <property type="term" value="C:cytoplasm"/>
    <property type="evidence" value="ECO:0007669"/>
    <property type="project" value="UniProtKB-SubCell"/>
</dbReference>
<dbReference type="SUPFAM" id="SSF55729">
    <property type="entry name" value="Acyl-CoA N-acyltransferases (Nat)"/>
    <property type="match status" value="1"/>
</dbReference>
<keyword evidence="13" id="KW-1185">Reference proteome</keyword>
<dbReference type="InterPro" id="IPR000182">
    <property type="entry name" value="GNAT_dom"/>
</dbReference>
<dbReference type="GO" id="GO:0010485">
    <property type="term" value="F:histone H4 acetyltransferase activity"/>
    <property type="evidence" value="ECO:0007669"/>
    <property type="project" value="InterPro"/>
</dbReference>
<dbReference type="PROSITE" id="PS51186">
    <property type="entry name" value="GNAT"/>
    <property type="match status" value="1"/>
</dbReference>
<dbReference type="AlphaFoldDB" id="A0A7R8DBN8"/>
<dbReference type="CDD" id="cd04301">
    <property type="entry name" value="NAT_SF"/>
    <property type="match status" value="1"/>
</dbReference>
<keyword evidence="8" id="KW-0539">Nucleus</keyword>
<dbReference type="Gene3D" id="3.40.630.30">
    <property type="match status" value="1"/>
</dbReference>
<proteinExistence type="inferred from homology"/>
<keyword evidence="9 12" id="KW-0012">Acyltransferase</keyword>
<evidence type="ECO:0000256" key="11">
    <source>
        <dbReference type="ARBA" id="ARBA00049524"/>
    </source>
</evidence>
<reference evidence="12" key="1">
    <citation type="submission" date="2021-02" db="EMBL/GenBank/DDBJ databases">
        <authorList>
            <person name="Bekaert M."/>
        </authorList>
    </citation>
    <scope>NUCLEOTIDE SEQUENCE</scope>
    <source>
        <strain evidence="12">IoA-00</strain>
    </source>
</reference>
<comment type="subcellular location">
    <subcellularLocation>
        <location evidence="2">Cytoplasm</location>
    </subcellularLocation>
    <subcellularLocation>
        <location evidence="1">Nucleus</location>
    </subcellularLocation>
</comment>
<dbReference type="GO" id="GO:0005634">
    <property type="term" value="C:nucleus"/>
    <property type="evidence" value="ECO:0007669"/>
    <property type="project" value="UniProtKB-SubCell"/>
</dbReference>
<keyword evidence="6" id="KW-0963">Cytoplasm</keyword>
<dbReference type="Pfam" id="PF00583">
    <property type="entry name" value="Acetyltransf_1"/>
    <property type="match status" value="1"/>
</dbReference>
<dbReference type="EC" id="2.3.1.257" evidence="4"/>
<comment type="catalytic activity">
    <reaction evidence="10">
        <text>N-terminal L-seryl-[histone H2A] + acetyl-CoA = N-terminal N(alpha)-acetyl-L-seryl-[histone H2A] + CoA + H(+)</text>
        <dbReference type="Rhea" id="RHEA:50600"/>
        <dbReference type="Rhea" id="RHEA-COMP:12742"/>
        <dbReference type="Rhea" id="RHEA-COMP:12744"/>
        <dbReference type="ChEBI" id="CHEBI:15378"/>
        <dbReference type="ChEBI" id="CHEBI:57287"/>
        <dbReference type="ChEBI" id="CHEBI:57288"/>
        <dbReference type="ChEBI" id="CHEBI:64738"/>
        <dbReference type="ChEBI" id="CHEBI:83690"/>
        <dbReference type="EC" id="2.3.1.257"/>
    </reaction>
</comment>
<evidence type="ECO:0000256" key="8">
    <source>
        <dbReference type="ARBA" id="ARBA00023242"/>
    </source>
</evidence>
<keyword evidence="7 12" id="KW-0808">Transferase</keyword>
<organism evidence="12 13">
    <name type="scientific">Lepeophtheirus salmonis</name>
    <name type="common">Salmon louse</name>
    <name type="synonym">Caligus salmonis</name>
    <dbReference type="NCBI Taxonomy" id="72036"/>
    <lineage>
        <taxon>Eukaryota</taxon>
        <taxon>Metazoa</taxon>
        <taxon>Ecdysozoa</taxon>
        <taxon>Arthropoda</taxon>
        <taxon>Crustacea</taxon>
        <taxon>Multicrustacea</taxon>
        <taxon>Hexanauplia</taxon>
        <taxon>Copepoda</taxon>
        <taxon>Siphonostomatoida</taxon>
        <taxon>Caligidae</taxon>
        <taxon>Lepeophtheirus</taxon>
    </lineage>
</organism>
<protein>
    <recommendedName>
        <fullName evidence="5">N-alpha-acetyltransferase 40</fullName>
        <ecNumber evidence="4">2.3.1.257</ecNumber>
    </recommendedName>
</protein>
<evidence type="ECO:0000256" key="7">
    <source>
        <dbReference type="ARBA" id="ARBA00022679"/>
    </source>
</evidence>
<dbReference type="InterPro" id="IPR016181">
    <property type="entry name" value="Acyl_CoA_acyltransferase"/>
</dbReference>
<dbReference type="GO" id="GO:0043998">
    <property type="term" value="F:histone H2A acetyltransferase activity"/>
    <property type="evidence" value="ECO:0007669"/>
    <property type="project" value="InterPro"/>
</dbReference>
<evidence type="ECO:0000256" key="2">
    <source>
        <dbReference type="ARBA" id="ARBA00004496"/>
    </source>
</evidence>
<evidence type="ECO:0000313" key="12">
    <source>
        <dbReference type="EMBL" id="CAF3036581.1"/>
    </source>
</evidence>
<evidence type="ECO:0000313" key="13">
    <source>
        <dbReference type="Proteomes" id="UP000675881"/>
    </source>
</evidence>
<accession>A0A7R8DBN8</accession>
<evidence type="ECO:0000256" key="5">
    <source>
        <dbReference type="ARBA" id="ARBA00015043"/>
    </source>
</evidence>